<accession>A0A8S1B1L3</accession>
<evidence type="ECO:0000313" key="3">
    <source>
        <dbReference type="Proteomes" id="UP000494256"/>
    </source>
</evidence>
<evidence type="ECO:0000256" key="1">
    <source>
        <dbReference type="SAM" id="MobiDB-lite"/>
    </source>
</evidence>
<feature type="compositionally biased region" description="Basic and acidic residues" evidence="1">
    <location>
        <begin position="39"/>
        <end position="55"/>
    </location>
</feature>
<dbReference type="EMBL" id="CADEBD010000436">
    <property type="protein sequence ID" value="CAB3255404.1"/>
    <property type="molecule type" value="Genomic_DNA"/>
</dbReference>
<organism evidence="2 3">
    <name type="scientific">Arctia plantaginis</name>
    <name type="common">Wood tiger moth</name>
    <name type="synonym">Phalaena plantaginis</name>
    <dbReference type="NCBI Taxonomy" id="874455"/>
    <lineage>
        <taxon>Eukaryota</taxon>
        <taxon>Metazoa</taxon>
        <taxon>Ecdysozoa</taxon>
        <taxon>Arthropoda</taxon>
        <taxon>Hexapoda</taxon>
        <taxon>Insecta</taxon>
        <taxon>Pterygota</taxon>
        <taxon>Neoptera</taxon>
        <taxon>Endopterygota</taxon>
        <taxon>Lepidoptera</taxon>
        <taxon>Glossata</taxon>
        <taxon>Ditrysia</taxon>
        <taxon>Noctuoidea</taxon>
        <taxon>Erebidae</taxon>
        <taxon>Arctiinae</taxon>
        <taxon>Arctia</taxon>
    </lineage>
</organism>
<evidence type="ECO:0000313" key="2">
    <source>
        <dbReference type="EMBL" id="CAB3255404.1"/>
    </source>
</evidence>
<gene>
    <name evidence="2" type="ORF">APLA_LOCUS15207</name>
</gene>
<feature type="region of interest" description="Disordered" evidence="1">
    <location>
        <begin position="1"/>
        <end position="101"/>
    </location>
</feature>
<feature type="compositionally biased region" description="Polar residues" evidence="1">
    <location>
        <begin position="1"/>
        <end position="19"/>
    </location>
</feature>
<dbReference type="AlphaFoldDB" id="A0A8S1B1L3"/>
<proteinExistence type="predicted"/>
<sequence>MQQMISAVQNMTKSNTSTKESPKPDTSKAEPALATPVLKAKDGSAHPHSGSDTRYYHTITASTTRRPSAMAKVIDMFRGRSSMPGQGVPVENADKRKSGKY</sequence>
<dbReference type="OrthoDB" id="9975356at2759"/>
<protein>
    <submittedName>
        <fullName evidence="2">Uncharacterized protein</fullName>
    </submittedName>
</protein>
<dbReference type="Proteomes" id="UP000494256">
    <property type="component" value="Unassembled WGS sequence"/>
</dbReference>
<feature type="compositionally biased region" description="Basic and acidic residues" evidence="1">
    <location>
        <begin position="92"/>
        <end position="101"/>
    </location>
</feature>
<reference evidence="2 3" key="1">
    <citation type="submission" date="2020-04" db="EMBL/GenBank/DDBJ databases">
        <authorList>
            <person name="Wallbank WR R."/>
            <person name="Pardo Diaz C."/>
            <person name="Kozak K."/>
            <person name="Martin S."/>
            <person name="Jiggins C."/>
            <person name="Moest M."/>
            <person name="Warren A I."/>
            <person name="Byers J.R.P. K."/>
            <person name="Montejo-Kovacevich G."/>
            <person name="Yen C E."/>
        </authorList>
    </citation>
    <scope>NUCLEOTIDE SEQUENCE [LARGE SCALE GENOMIC DNA]</scope>
</reference>
<name>A0A8S1B1L3_ARCPL</name>
<comment type="caution">
    <text evidence="2">The sequence shown here is derived from an EMBL/GenBank/DDBJ whole genome shotgun (WGS) entry which is preliminary data.</text>
</comment>